<dbReference type="GO" id="GO:0006355">
    <property type="term" value="P:regulation of DNA-templated transcription"/>
    <property type="evidence" value="ECO:0007669"/>
    <property type="project" value="InterPro"/>
</dbReference>
<dbReference type="RefSeq" id="WP_270024362.1">
    <property type="nucleotide sequence ID" value="NZ_JAPDDP010000009.1"/>
</dbReference>
<gene>
    <name evidence="10" type="ORF">OJ997_07075</name>
</gene>
<dbReference type="EMBL" id="JAPDDP010000009">
    <property type="protein sequence ID" value="MDA0180052.1"/>
    <property type="molecule type" value="Genomic_DNA"/>
</dbReference>
<evidence type="ECO:0000313" key="10">
    <source>
        <dbReference type="EMBL" id="MDA0180052.1"/>
    </source>
</evidence>
<proteinExistence type="predicted"/>
<dbReference type="InterPro" id="IPR050482">
    <property type="entry name" value="Sensor_HK_TwoCompSys"/>
</dbReference>
<dbReference type="InterPro" id="IPR003594">
    <property type="entry name" value="HATPase_dom"/>
</dbReference>
<dbReference type="InterPro" id="IPR013767">
    <property type="entry name" value="PAS_fold"/>
</dbReference>
<dbReference type="PANTHER" id="PTHR24421:SF10">
    <property type="entry name" value="NITRATE_NITRITE SENSOR PROTEIN NARQ"/>
    <property type="match status" value="1"/>
</dbReference>
<comment type="caution">
    <text evidence="10">The sequence shown here is derived from an EMBL/GenBank/DDBJ whole genome shotgun (WGS) entry which is preliminary data.</text>
</comment>
<dbReference type="NCBIfam" id="TIGR00229">
    <property type="entry name" value="sensory_box"/>
    <property type="match status" value="1"/>
</dbReference>
<evidence type="ECO:0000259" key="9">
    <source>
        <dbReference type="PROSITE" id="PS50112"/>
    </source>
</evidence>
<evidence type="ECO:0000256" key="6">
    <source>
        <dbReference type="ARBA" id="ARBA00022777"/>
    </source>
</evidence>
<evidence type="ECO:0000256" key="2">
    <source>
        <dbReference type="ARBA" id="ARBA00012438"/>
    </source>
</evidence>
<name>A0A9X3N879_9ACTN</name>
<dbReference type="AlphaFoldDB" id="A0A9X3N879"/>
<dbReference type="Gene3D" id="1.20.5.1930">
    <property type="match status" value="1"/>
</dbReference>
<keyword evidence="4" id="KW-0808">Transferase</keyword>
<dbReference type="SUPFAM" id="SSF55874">
    <property type="entry name" value="ATPase domain of HSP90 chaperone/DNA topoisomerase II/histidine kinase"/>
    <property type="match status" value="1"/>
</dbReference>
<sequence>MTDLPLAEALMASLADAVYFVDAAGEVSFVNPAALTVLGYDDELELLGVDSHATIHSHHRDGSPFPAEECPLLRPRATGETVRVELDWFIRRDGSFVPVSYVSSPMATPDGRGAVVVFRDVSERLAAEEVSLSRARIIQAADEERRRIGRDLHDGAQQRLVSVLISVEEARRDPARATDALTRAATEARQAIQDLRDLVNGVHPLVLTDRGVAVALEELTASAPIAVHLDVTEERFPPAVEAAAYFTVAEALTNVFKHADATHAEVTIRREGDTLIIDVADDGRGGADPAKGSGLRGLQDRLAVLGGALEVADRRVRGVIPLAGGA</sequence>
<evidence type="ECO:0000256" key="5">
    <source>
        <dbReference type="ARBA" id="ARBA00022741"/>
    </source>
</evidence>
<organism evidence="10 11">
    <name type="scientific">Solirubrobacter phytolaccae</name>
    <dbReference type="NCBI Taxonomy" id="1404360"/>
    <lineage>
        <taxon>Bacteria</taxon>
        <taxon>Bacillati</taxon>
        <taxon>Actinomycetota</taxon>
        <taxon>Thermoleophilia</taxon>
        <taxon>Solirubrobacterales</taxon>
        <taxon>Solirubrobacteraceae</taxon>
        <taxon>Solirubrobacter</taxon>
    </lineage>
</organism>
<dbReference type="Pfam" id="PF00989">
    <property type="entry name" value="PAS"/>
    <property type="match status" value="1"/>
</dbReference>
<dbReference type="InterPro" id="IPR000014">
    <property type="entry name" value="PAS"/>
</dbReference>
<keyword evidence="5" id="KW-0547">Nucleotide-binding</keyword>
<dbReference type="GO" id="GO:0016020">
    <property type="term" value="C:membrane"/>
    <property type="evidence" value="ECO:0007669"/>
    <property type="project" value="InterPro"/>
</dbReference>
<dbReference type="InterPro" id="IPR035965">
    <property type="entry name" value="PAS-like_dom_sf"/>
</dbReference>
<evidence type="ECO:0000313" key="11">
    <source>
        <dbReference type="Proteomes" id="UP001147653"/>
    </source>
</evidence>
<dbReference type="Gene3D" id="3.30.450.20">
    <property type="entry name" value="PAS domain"/>
    <property type="match status" value="1"/>
</dbReference>
<keyword evidence="11" id="KW-1185">Reference proteome</keyword>
<dbReference type="CDD" id="cd16917">
    <property type="entry name" value="HATPase_UhpB-NarQ-NarX-like"/>
    <property type="match status" value="1"/>
</dbReference>
<dbReference type="Pfam" id="PF07730">
    <property type="entry name" value="HisKA_3"/>
    <property type="match status" value="1"/>
</dbReference>
<dbReference type="CDD" id="cd00130">
    <property type="entry name" value="PAS"/>
    <property type="match status" value="1"/>
</dbReference>
<dbReference type="InterPro" id="IPR036890">
    <property type="entry name" value="HATPase_C_sf"/>
</dbReference>
<dbReference type="Gene3D" id="3.30.565.10">
    <property type="entry name" value="Histidine kinase-like ATPase, C-terminal domain"/>
    <property type="match status" value="1"/>
</dbReference>
<evidence type="ECO:0000256" key="7">
    <source>
        <dbReference type="ARBA" id="ARBA00022840"/>
    </source>
</evidence>
<evidence type="ECO:0000256" key="8">
    <source>
        <dbReference type="ARBA" id="ARBA00023012"/>
    </source>
</evidence>
<evidence type="ECO:0000256" key="3">
    <source>
        <dbReference type="ARBA" id="ARBA00022553"/>
    </source>
</evidence>
<keyword evidence="3" id="KW-0597">Phosphoprotein</keyword>
<evidence type="ECO:0000256" key="1">
    <source>
        <dbReference type="ARBA" id="ARBA00000085"/>
    </source>
</evidence>
<dbReference type="PROSITE" id="PS50112">
    <property type="entry name" value="PAS"/>
    <property type="match status" value="1"/>
</dbReference>
<dbReference type="GO" id="GO:0046983">
    <property type="term" value="F:protein dimerization activity"/>
    <property type="evidence" value="ECO:0007669"/>
    <property type="project" value="InterPro"/>
</dbReference>
<evidence type="ECO:0000256" key="4">
    <source>
        <dbReference type="ARBA" id="ARBA00022679"/>
    </source>
</evidence>
<dbReference type="EC" id="2.7.13.3" evidence="2"/>
<dbReference type="Pfam" id="PF02518">
    <property type="entry name" value="HATPase_c"/>
    <property type="match status" value="1"/>
</dbReference>
<accession>A0A9X3N879</accession>
<dbReference type="GO" id="GO:0005524">
    <property type="term" value="F:ATP binding"/>
    <property type="evidence" value="ECO:0007669"/>
    <property type="project" value="UniProtKB-KW"/>
</dbReference>
<dbReference type="SUPFAM" id="SSF55785">
    <property type="entry name" value="PYP-like sensor domain (PAS domain)"/>
    <property type="match status" value="1"/>
</dbReference>
<dbReference type="GO" id="GO:0000155">
    <property type="term" value="F:phosphorelay sensor kinase activity"/>
    <property type="evidence" value="ECO:0007669"/>
    <property type="project" value="InterPro"/>
</dbReference>
<reference evidence="10" key="1">
    <citation type="submission" date="2022-10" db="EMBL/GenBank/DDBJ databases">
        <title>The WGS of Solirubrobacter phytolaccae KCTC 29190.</title>
        <authorList>
            <person name="Jiang Z."/>
        </authorList>
    </citation>
    <scope>NUCLEOTIDE SEQUENCE</scope>
    <source>
        <strain evidence="10">KCTC 29190</strain>
    </source>
</reference>
<dbReference type="PANTHER" id="PTHR24421">
    <property type="entry name" value="NITRATE/NITRITE SENSOR PROTEIN NARX-RELATED"/>
    <property type="match status" value="1"/>
</dbReference>
<keyword evidence="6" id="KW-0418">Kinase</keyword>
<keyword evidence="8" id="KW-0902">Two-component regulatory system</keyword>
<dbReference type="Proteomes" id="UP001147653">
    <property type="component" value="Unassembled WGS sequence"/>
</dbReference>
<protein>
    <recommendedName>
        <fullName evidence="2">histidine kinase</fullName>
        <ecNumber evidence="2">2.7.13.3</ecNumber>
    </recommendedName>
</protein>
<dbReference type="InterPro" id="IPR011712">
    <property type="entry name" value="Sig_transdc_His_kin_sub3_dim/P"/>
</dbReference>
<comment type="catalytic activity">
    <reaction evidence="1">
        <text>ATP + protein L-histidine = ADP + protein N-phospho-L-histidine.</text>
        <dbReference type="EC" id="2.7.13.3"/>
    </reaction>
</comment>
<feature type="domain" description="PAS" evidence="9">
    <location>
        <begin position="10"/>
        <end position="43"/>
    </location>
</feature>
<keyword evidence="7" id="KW-0067">ATP-binding</keyword>